<name>A0A923RML3_9FIRM</name>
<evidence type="ECO:0000256" key="1">
    <source>
        <dbReference type="SAM" id="Phobius"/>
    </source>
</evidence>
<protein>
    <submittedName>
        <fullName evidence="2">Uncharacterized protein</fullName>
    </submittedName>
</protein>
<accession>A0A923RML3</accession>
<evidence type="ECO:0000313" key="2">
    <source>
        <dbReference type="EMBL" id="MBC5658525.1"/>
    </source>
</evidence>
<organism evidence="2 3">
    <name type="scientific">Anaerosacchariphilus hominis</name>
    <dbReference type="NCBI Taxonomy" id="2763017"/>
    <lineage>
        <taxon>Bacteria</taxon>
        <taxon>Bacillati</taxon>
        <taxon>Bacillota</taxon>
        <taxon>Clostridia</taxon>
        <taxon>Lachnospirales</taxon>
        <taxon>Lachnospiraceae</taxon>
        <taxon>Anaerosacchariphilus</taxon>
    </lineage>
</organism>
<keyword evidence="1" id="KW-1133">Transmembrane helix</keyword>
<gene>
    <name evidence="2" type="ORF">H8S44_01830</name>
</gene>
<dbReference type="EMBL" id="JACOOR010000001">
    <property type="protein sequence ID" value="MBC5658525.1"/>
    <property type="molecule type" value="Genomic_DNA"/>
</dbReference>
<proteinExistence type="predicted"/>
<feature type="transmembrane region" description="Helical" evidence="1">
    <location>
        <begin position="16"/>
        <end position="36"/>
    </location>
</feature>
<dbReference type="RefSeq" id="WP_186872766.1">
    <property type="nucleotide sequence ID" value="NZ_JACOOR010000001.1"/>
</dbReference>
<keyword evidence="1" id="KW-0472">Membrane</keyword>
<keyword evidence="3" id="KW-1185">Reference proteome</keyword>
<sequence>MDKKYIVDPPFSRRPVTINTLCVVGVCTCILIKIAVEKTFKALGFTDIDVAPSVEDNPRGSRSTDPDICFLEGLRLEEIQGRMPNTLLVEIKDLGNHESIMEETIKVLSEAGWLKEVD</sequence>
<comment type="caution">
    <text evidence="2">The sequence shown here is derived from an EMBL/GenBank/DDBJ whole genome shotgun (WGS) entry which is preliminary data.</text>
</comment>
<dbReference type="AlphaFoldDB" id="A0A923RML3"/>
<keyword evidence="1" id="KW-0812">Transmembrane</keyword>
<dbReference type="Proteomes" id="UP000649345">
    <property type="component" value="Unassembled WGS sequence"/>
</dbReference>
<reference evidence="2" key="1">
    <citation type="submission" date="2020-08" db="EMBL/GenBank/DDBJ databases">
        <title>Genome public.</title>
        <authorList>
            <person name="Liu C."/>
            <person name="Sun Q."/>
        </authorList>
    </citation>
    <scope>NUCLEOTIDE SEQUENCE</scope>
    <source>
        <strain evidence="2">NSJ-68</strain>
    </source>
</reference>
<evidence type="ECO:0000313" key="3">
    <source>
        <dbReference type="Proteomes" id="UP000649345"/>
    </source>
</evidence>